<proteinExistence type="predicted"/>
<organism evidence="1 2">
    <name type="scientific">Zymoseptoria tritici (strain ST99CH_3D7)</name>
    <dbReference type="NCBI Taxonomy" id="1276538"/>
    <lineage>
        <taxon>Eukaryota</taxon>
        <taxon>Fungi</taxon>
        <taxon>Dikarya</taxon>
        <taxon>Ascomycota</taxon>
        <taxon>Pezizomycotina</taxon>
        <taxon>Dothideomycetes</taxon>
        <taxon>Dothideomycetidae</taxon>
        <taxon>Mycosphaerellales</taxon>
        <taxon>Mycosphaerellaceae</taxon>
        <taxon>Zymoseptoria</taxon>
    </lineage>
</organism>
<name>A0A1X7RDE7_ZYMT9</name>
<protein>
    <submittedName>
        <fullName evidence="1">Uncharacterized protein</fullName>
    </submittedName>
</protein>
<dbReference type="Proteomes" id="UP000215127">
    <property type="component" value="Chromosome 1"/>
</dbReference>
<reference evidence="1 2" key="1">
    <citation type="submission" date="2016-06" db="EMBL/GenBank/DDBJ databases">
        <authorList>
            <person name="Kjaerup R.B."/>
            <person name="Dalgaard T.S."/>
            <person name="Juul-Madsen H.R."/>
        </authorList>
    </citation>
    <scope>NUCLEOTIDE SEQUENCE [LARGE SCALE GENOMIC DNA]</scope>
</reference>
<dbReference type="AlphaFoldDB" id="A0A1X7RDE7"/>
<sequence length="77" mass="8775">MRCDAKSSSKSDRASLSNNGEVRICIPSEIDPFVDMMDKHRTVRICSRRAMRSNCHRMLDQTATRARSVLADGLQQY</sequence>
<evidence type="ECO:0000313" key="2">
    <source>
        <dbReference type="Proteomes" id="UP000215127"/>
    </source>
</evidence>
<evidence type="ECO:0000313" key="1">
    <source>
        <dbReference type="EMBL" id="SMQ45454.1"/>
    </source>
</evidence>
<dbReference type="EMBL" id="LT853692">
    <property type="protein sequence ID" value="SMQ45454.1"/>
    <property type="molecule type" value="Genomic_DNA"/>
</dbReference>
<gene>
    <name evidence="1" type="ORF">ZT3D7_G598</name>
</gene>
<keyword evidence="2" id="KW-1185">Reference proteome</keyword>
<accession>A0A1X7RDE7</accession>